<name>A0ABR8XLD7_9BACL</name>
<keyword evidence="5 7" id="KW-0560">Oxidoreductase</keyword>
<feature type="binding site" evidence="7">
    <location>
        <position position="64"/>
    </location>
    <ligand>
        <name>substrate</name>
    </ligand>
</feature>
<keyword evidence="3 7" id="KW-0479">Metal-binding</keyword>
<evidence type="ECO:0000313" key="8">
    <source>
        <dbReference type="EMBL" id="MBD8032747.1"/>
    </source>
</evidence>
<dbReference type="NCBIfam" id="NF009763">
    <property type="entry name" value="PRK13264.1"/>
    <property type="match status" value="1"/>
</dbReference>
<dbReference type="SUPFAM" id="SSF51182">
    <property type="entry name" value="RmlC-like cupins"/>
    <property type="match status" value="1"/>
</dbReference>
<organism evidence="8 9">
    <name type="scientific">Solibacillus merdavium</name>
    <dbReference type="NCBI Taxonomy" id="2762218"/>
    <lineage>
        <taxon>Bacteria</taxon>
        <taxon>Bacillati</taxon>
        <taxon>Bacillota</taxon>
        <taxon>Bacilli</taxon>
        <taxon>Bacillales</taxon>
        <taxon>Caryophanaceae</taxon>
        <taxon>Solibacillus</taxon>
    </lineage>
</organism>
<keyword evidence="9" id="KW-1185">Reference proteome</keyword>
<dbReference type="InterPro" id="IPR011051">
    <property type="entry name" value="RmlC_Cupin_sf"/>
</dbReference>
<evidence type="ECO:0000256" key="6">
    <source>
        <dbReference type="ARBA" id="ARBA00023004"/>
    </source>
</evidence>
<dbReference type="GO" id="GO:0000334">
    <property type="term" value="F:3-hydroxyanthranilate 3,4-dioxygenase activity"/>
    <property type="evidence" value="ECO:0007669"/>
    <property type="project" value="UniProtKB-EC"/>
</dbReference>
<reference evidence="8 9" key="1">
    <citation type="submission" date="2020-08" db="EMBL/GenBank/DDBJ databases">
        <title>A Genomic Blueprint of the Chicken Gut Microbiome.</title>
        <authorList>
            <person name="Gilroy R."/>
            <person name="Ravi A."/>
            <person name="Getino M."/>
            <person name="Pursley I."/>
            <person name="Horton D.L."/>
            <person name="Alikhan N.-F."/>
            <person name="Baker D."/>
            <person name="Gharbi K."/>
            <person name="Hall N."/>
            <person name="Watson M."/>
            <person name="Adriaenssens E.M."/>
            <person name="Foster-Nyarko E."/>
            <person name="Jarju S."/>
            <person name="Secka A."/>
            <person name="Antonio M."/>
            <person name="Oren A."/>
            <person name="Chaudhuri R."/>
            <person name="La Ragione R.M."/>
            <person name="Hildebrand F."/>
            <person name="Pallen M.J."/>
        </authorList>
    </citation>
    <scope>NUCLEOTIDE SEQUENCE [LARGE SCALE GENOMIC DNA]</scope>
    <source>
        <strain evidence="8 9">Sa1YVA6</strain>
    </source>
</reference>
<feature type="binding site" evidence="7">
    <location>
        <position position="64"/>
    </location>
    <ligand>
        <name>Fe cation</name>
        <dbReference type="ChEBI" id="CHEBI:24875"/>
        <label>1</label>
        <note>catalytic</note>
    </ligand>
</feature>
<keyword evidence="2 7" id="KW-0662">Pyridine nucleotide biosynthesis</keyword>
<protein>
    <recommendedName>
        <fullName evidence="7">3-hydroxyanthranilate 3,4-dioxygenase</fullName>
        <ecNumber evidence="7">1.13.11.6</ecNumber>
    </recommendedName>
    <alternativeName>
        <fullName evidence="7">3-hydroxyanthranilate oxygenase</fullName>
        <shortName evidence="7">3-HAO</shortName>
    </alternativeName>
    <alternativeName>
        <fullName evidence="7">3-hydroxyanthranilic acid dioxygenase</fullName>
        <shortName evidence="7">HAD</shortName>
    </alternativeName>
</protein>
<dbReference type="Gene3D" id="2.60.120.10">
    <property type="entry name" value="Jelly Rolls"/>
    <property type="match status" value="1"/>
</dbReference>
<feature type="binding site" evidence="7">
    <location>
        <position position="58"/>
    </location>
    <ligand>
        <name>Fe cation</name>
        <dbReference type="ChEBI" id="CHEBI:24875"/>
        <label>1</label>
        <note>catalytic</note>
    </ligand>
</feature>
<comment type="cofactor">
    <cofactor evidence="7">
        <name>Fe(2+)</name>
        <dbReference type="ChEBI" id="CHEBI:29033"/>
    </cofactor>
    <text evidence="7">Binds 2 Fe(2+) ions per subunit.</text>
</comment>
<keyword evidence="4 7" id="KW-0223">Dioxygenase</keyword>
<evidence type="ECO:0000313" key="9">
    <source>
        <dbReference type="Proteomes" id="UP000600565"/>
    </source>
</evidence>
<sequence>MNNFTEVSKMQARSQNIWKIIEENKDLLKPPVNNTVLWNDSQFLVMLVGGPNARREFHVSPSDEIFYQVKGSCYVEIINDENKREVIEVKEGEMFVLPGNVPHSPHRVADTYGIVIEYKRQEGELEDLVWLCEKCDHEVHRVTLQVTNIGQQIAEGIAKFNGSEELRTCDKCGHVMSEKVEEWQV</sequence>
<feature type="binding site" evidence="7">
    <location>
        <position position="169"/>
    </location>
    <ligand>
        <name>Fe cation</name>
        <dbReference type="ChEBI" id="CHEBI:24875"/>
        <label>2</label>
    </ligand>
</feature>
<comment type="catalytic activity">
    <reaction evidence="7">
        <text>3-hydroxyanthranilate + O2 = (2Z,4Z)-2-amino-3-carboxymuconate 6-semialdehyde</text>
        <dbReference type="Rhea" id="RHEA:17953"/>
        <dbReference type="ChEBI" id="CHEBI:15379"/>
        <dbReference type="ChEBI" id="CHEBI:36559"/>
        <dbReference type="ChEBI" id="CHEBI:77612"/>
        <dbReference type="EC" id="1.13.11.6"/>
    </reaction>
</comment>
<dbReference type="EC" id="1.13.11.6" evidence="7"/>
<dbReference type="PANTHER" id="PTHR15497:SF1">
    <property type="entry name" value="3-HYDROXYANTHRANILATE 3,4-DIOXYGENASE"/>
    <property type="match status" value="1"/>
</dbReference>
<dbReference type="Pfam" id="PF06052">
    <property type="entry name" value="3-HAO"/>
    <property type="match status" value="1"/>
</dbReference>
<keyword evidence="6 7" id="KW-0408">Iron</keyword>
<feature type="binding site" evidence="7">
    <location>
        <position position="132"/>
    </location>
    <ligand>
        <name>Fe cation</name>
        <dbReference type="ChEBI" id="CHEBI:24875"/>
        <label>2</label>
    </ligand>
</feature>
<evidence type="ECO:0000256" key="4">
    <source>
        <dbReference type="ARBA" id="ARBA00022964"/>
    </source>
</evidence>
<dbReference type="NCBIfam" id="TIGR03037">
    <property type="entry name" value="anthran_nbaC"/>
    <property type="match status" value="1"/>
</dbReference>
<feature type="binding site" evidence="7">
    <location>
        <position position="117"/>
    </location>
    <ligand>
        <name>substrate</name>
    </ligand>
</feature>
<evidence type="ECO:0000256" key="2">
    <source>
        <dbReference type="ARBA" id="ARBA00022642"/>
    </source>
</evidence>
<proteinExistence type="inferred from homology"/>
<comment type="caution">
    <text evidence="8">The sequence shown here is derived from an EMBL/GenBank/DDBJ whole genome shotgun (WGS) entry which is preliminary data.</text>
</comment>
<dbReference type="RefSeq" id="WP_191703331.1">
    <property type="nucleotide sequence ID" value="NZ_JACSPW010000004.1"/>
</dbReference>
<dbReference type="Proteomes" id="UP000600565">
    <property type="component" value="Unassembled WGS sequence"/>
</dbReference>
<evidence type="ECO:0000256" key="7">
    <source>
        <dbReference type="HAMAP-Rule" id="MF_00825"/>
    </source>
</evidence>
<feature type="binding site" evidence="7">
    <location>
        <position position="135"/>
    </location>
    <ligand>
        <name>Fe cation</name>
        <dbReference type="ChEBI" id="CHEBI:24875"/>
        <label>2</label>
    </ligand>
</feature>
<feature type="binding site" evidence="7">
    <location>
        <position position="103"/>
    </location>
    <ligand>
        <name>Fe cation</name>
        <dbReference type="ChEBI" id="CHEBI:24875"/>
        <label>1</label>
        <note>catalytic</note>
    </ligand>
</feature>
<evidence type="ECO:0000256" key="1">
    <source>
        <dbReference type="ARBA" id="ARBA00002752"/>
    </source>
</evidence>
<dbReference type="InterPro" id="IPR010329">
    <property type="entry name" value="3hydroanth_dOase"/>
</dbReference>
<gene>
    <name evidence="7" type="primary">nbaC</name>
    <name evidence="8" type="ORF">H9632_06675</name>
</gene>
<evidence type="ECO:0000256" key="3">
    <source>
        <dbReference type="ARBA" id="ARBA00022723"/>
    </source>
</evidence>
<feature type="binding site" evidence="7">
    <location>
        <position position="107"/>
    </location>
    <ligand>
        <name>substrate</name>
    </ligand>
</feature>
<feature type="binding site" evidence="7">
    <location>
        <position position="54"/>
    </location>
    <ligand>
        <name>O2</name>
        <dbReference type="ChEBI" id="CHEBI:15379"/>
    </ligand>
</feature>
<dbReference type="HAMAP" id="MF_00825">
    <property type="entry name" value="3_HAO"/>
    <property type="match status" value="1"/>
</dbReference>
<comment type="similarity">
    <text evidence="7">Belongs to the 3-HAO family.</text>
</comment>
<accession>A0ABR8XLD7</accession>
<comment type="pathway">
    <text evidence="7">Cofactor biosynthesis; NAD(+) biosynthesis; quinolinate from L-kynurenine: step 3/3.</text>
</comment>
<feature type="binding site" evidence="7">
    <location>
        <position position="172"/>
    </location>
    <ligand>
        <name>Fe cation</name>
        <dbReference type="ChEBI" id="CHEBI:24875"/>
        <label>2</label>
    </ligand>
</feature>
<dbReference type="PANTHER" id="PTHR15497">
    <property type="entry name" value="3-HYDROXYANTHRANILATE 3,4-DIOXYGENASE"/>
    <property type="match status" value="1"/>
</dbReference>
<comment type="function">
    <text evidence="1 7">Catalyzes the oxidative ring opening of 3-hydroxyanthranilate to 2-amino-3-carboxymuconate semialdehyde, which spontaneously cyclizes to quinolinate.</text>
</comment>
<dbReference type="CDD" id="cd06123">
    <property type="entry name" value="cupin_HAO"/>
    <property type="match status" value="1"/>
</dbReference>
<evidence type="ECO:0000256" key="5">
    <source>
        <dbReference type="ARBA" id="ARBA00023002"/>
    </source>
</evidence>
<dbReference type="EMBL" id="JACSPW010000004">
    <property type="protein sequence ID" value="MBD8032747.1"/>
    <property type="molecule type" value="Genomic_DNA"/>
</dbReference>
<dbReference type="InterPro" id="IPR014710">
    <property type="entry name" value="RmlC-like_jellyroll"/>
</dbReference>